<dbReference type="GO" id="GO:0003677">
    <property type="term" value="F:DNA binding"/>
    <property type="evidence" value="ECO:0007669"/>
    <property type="project" value="InterPro"/>
</dbReference>
<dbReference type="OrthoDB" id="2191729at2759"/>
<keyword evidence="4" id="KW-1185">Reference proteome</keyword>
<dbReference type="HOGENOM" id="CLU_157385_0_0_1"/>
<sequence length="131" mass="13952">MAKSARHVTGKAPGTSLDGGDKKKSKKKSSSMCVGGMFKSAVKRISREVSPDNNIMLTSNSIQVLCGISFDFVDTVADLAGELARKVGKQTVGSDDIVSAFEILLKGELRKLAIREVHNALSKSQAKSRGK</sequence>
<reference evidence="3 4" key="1">
    <citation type="journal article" date="2010" name="Nat. Commun.">
        <title>The complete sequence of the smallest known nuclear genome from the microsporidian Encephalitozoon intestinalis.</title>
        <authorList>
            <person name="Corradi N."/>
            <person name="Pombert J.-F."/>
            <person name="Farinelli L."/>
            <person name="Didier E.S."/>
            <person name="Keeling P.J."/>
        </authorList>
    </citation>
    <scope>NUCLEOTIDE SEQUENCE [LARGE SCALE GENOMIC DNA]</scope>
    <source>
        <strain evidence="3 4">ATCC 50506</strain>
    </source>
</reference>
<dbReference type="RefSeq" id="XP_003073329.1">
    <property type="nucleotide sequence ID" value="XM_003073283.1"/>
</dbReference>
<dbReference type="Pfam" id="PF00125">
    <property type="entry name" value="Histone"/>
    <property type="match status" value="1"/>
</dbReference>
<evidence type="ECO:0000313" key="4">
    <source>
        <dbReference type="Proteomes" id="UP000002313"/>
    </source>
</evidence>
<organism evidence="3 4">
    <name type="scientific">Encephalitozoon intestinalis (strain ATCC 50506)</name>
    <name type="common">Microsporidian parasite</name>
    <name type="synonym">Septata intestinalis</name>
    <dbReference type="NCBI Taxonomy" id="876142"/>
    <lineage>
        <taxon>Eukaryota</taxon>
        <taxon>Fungi</taxon>
        <taxon>Fungi incertae sedis</taxon>
        <taxon>Microsporidia</taxon>
        <taxon>Unikaryonidae</taxon>
        <taxon>Encephalitozoon</taxon>
    </lineage>
</organism>
<evidence type="ECO:0000256" key="1">
    <source>
        <dbReference type="SAM" id="MobiDB-lite"/>
    </source>
</evidence>
<gene>
    <name evidence="3" type="ORF">Eint_080330</name>
</gene>
<dbReference type="Gene3D" id="1.10.20.10">
    <property type="entry name" value="Histone, subunit A"/>
    <property type="match status" value="1"/>
</dbReference>
<dbReference type="EMBL" id="CP001949">
    <property type="protein sequence ID" value="ADM11969.1"/>
    <property type="molecule type" value="Genomic_DNA"/>
</dbReference>
<dbReference type="GO" id="GO:0046982">
    <property type="term" value="F:protein heterodimerization activity"/>
    <property type="evidence" value="ECO:0007669"/>
    <property type="project" value="InterPro"/>
</dbReference>
<dbReference type="SUPFAM" id="SSF47113">
    <property type="entry name" value="Histone-fold"/>
    <property type="match status" value="1"/>
</dbReference>
<dbReference type="VEuPathDB" id="MicrosporidiaDB:Eint_080330"/>
<name>E0S8H5_ENCIT</name>
<dbReference type="Proteomes" id="UP000002313">
    <property type="component" value="Chromosome VIII"/>
</dbReference>
<proteinExistence type="predicted"/>
<feature type="domain" description="Core Histone H2A/H2B/H3" evidence="2">
    <location>
        <begin position="22"/>
        <end position="101"/>
    </location>
</feature>
<accession>E0S8H5</accession>
<reference evidence="3 4" key="2">
    <citation type="journal article" date="2012" name="Proc. Natl. Acad. Sci. U.S.A.">
        <title>Gain and loss of multiple functionally related, horizontally transferred genes in the reduced genomes of two microsporidian parasites.</title>
        <authorList>
            <person name="Pombert J.-F."/>
            <person name="Selman M."/>
            <person name="Burki F."/>
            <person name="Bardell F.T."/>
            <person name="Farinelli L."/>
            <person name="Solter L.F."/>
            <person name="Whitman D.W."/>
            <person name="Weiss L.M."/>
            <person name="Corradi N."/>
            <person name="Keeling P.J."/>
        </authorList>
    </citation>
    <scope>NUCLEOTIDE SEQUENCE [LARGE SCALE GENOMIC DNA]</scope>
    <source>
        <strain evidence="3 4">ATCC 50506</strain>
    </source>
</reference>
<evidence type="ECO:0000259" key="2">
    <source>
        <dbReference type="Pfam" id="PF00125"/>
    </source>
</evidence>
<protein>
    <submittedName>
        <fullName evidence="3">Histone H2B</fullName>
    </submittedName>
</protein>
<evidence type="ECO:0000313" key="3">
    <source>
        <dbReference type="EMBL" id="ADM11969.1"/>
    </source>
</evidence>
<dbReference type="InterPro" id="IPR009072">
    <property type="entry name" value="Histone-fold"/>
</dbReference>
<dbReference type="GeneID" id="9698153"/>
<dbReference type="InterPro" id="IPR007125">
    <property type="entry name" value="H2A/H2B/H3"/>
</dbReference>
<dbReference type="KEGG" id="ein:Eint_080330"/>
<feature type="region of interest" description="Disordered" evidence="1">
    <location>
        <begin position="1"/>
        <end position="32"/>
    </location>
</feature>
<dbReference type="AlphaFoldDB" id="E0S8H5"/>